<proteinExistence type="predicted"/>
<organism evidence="1 2">
    <name type="scientific">Lentibacillus populi</name>
    <dbReference type="NCBI Taxonomy" id="1827502"/>
    <lineage>
        <taxon>Bacteria</taxon>
        <taxon>Bacillati</taxon>
        <taxon>Bacillota</taxon>
        <taxon>Bacilli</taxon>
        <taxon>Bacillales</taxon>
        <taxon>Bacillaceae</taxon>
        <taxon>Lentibacillus</taxon>
    </lineage>
</organism>
<dbReference type="NCBIfam" id="TIGR03831">
    <property type="entry name" value="YgiT_finger"/>
    <property type="match status" value="1"/>
</dbReference>
<reference evidence="1" key="2">
    <citation type="submission" date="2020-09" db="EMBL/GenBank/DDBJ databases">
        <authorList>
            <person name="Sun Q."/>
            <person name="Zhou Y."/>
        </authorList>
    </citation>
    <scope>NUCLEOTIDE SEQUENCE</scope>
    <source>
        <strain evidence="1">CGMCC 1.15454</strain>
    </source>
</reference>
<dbReference type="EMBL" id="BMJD01000020">
    <property type="protein sequence ID" value="GGB46899.1"/>
    <property type="molecule type" value="Genomic_DNA"/>
</dbReference>
<dbReference type="Proteomes" id="UP000621492">
    <property type="component" value="Unassembled WGS sequence"/>
</dbReference>
<dbReference type="CDD" id="cd12870">
    <property type="entry name" value="MqsA"/>
    <property type="match status" value="1"/>
</dbReference>
<comment type="caution">
    <text evidence="1">The sequence shown here is derived from an EMBL/GenBank/DDBJ whole genome shotgun (WGS) entry which is preliminary data.</text>
</comment>
<name>A0A9W5TYV4_9BACI</name>
<sequence>MNTCRICQGSIEKKQITVEREWKGRKIIIEDVPALVCEQCGESYFDSETTLRMEKIKKAAIYPEEKQVTIPASIRKFNQITHF</sequence>
<dbReference type="RefSeq" id="WP_188725292.1">
    <property type="nucleotide sequence ID" value="NZ_BMJD01000020.1"/>
</dbReference>
<dbReference type="InterPro" id="IPR022453">
    <property type="entry name" value="Znf_MqsA-type"/>
</dbReference>
<protein>
    <submittedName>
        <fullName evidence="1">YgiT-type zinc finger domain-containing protein</fullName>
    </submittedName>
</protein>
<gene>
    <name evidence="1" type="ORF">GCM10011409_25530</name>
</gene>
<accession>A0A9W5TYV4</accession>
<evidence type="ECO:0000313" key="2">
    <source>
        <dbReference type="Proteomes" id="UP000621492"/>
    </source>
</evidence>
<evidence type="ECO:0000313" key="1">
    <source>
        <dbReference type="EMBL" id="GGB46899.1"/>
    </source>
</evidence>
<dbReference type="AlphaFoldDB" id="A0A9W5TYV4"/>
<keyword evidence="2" id="KW-1185">Reference proteome</keyword>
<reference evidence="1" key="1">
    <citation type="journal article" date="2014" name="Int. J. Syst. Evol. Microbiol.">
        <title>Complete genome sequence of Corynebacterium casei LMG S-19264T (=DSM 44701T), isolated from a smear-ripened cheese.</title>
        <authorList>
            <consortium name="US DOE Joint Genome Institute (JGI-PGF)"/>
            <person name="Walter F."/>
            <person name="Albersmeier A."/>
            <person name="Kalinowski J."/>
            <person name="Ruckert C."/>
        </authorList>
    </citation>
    <scope>NUCLEOTIDE SEQUENCE</scope>
    <source>
        <strain evidence="1">CGMCC 1.15454</strain>
    </source>
</reference>
<dbReference type="Gene3D" id="3.10.20.860">
    <property type="match status" value="1"/>
</dbReference>